<dbReference type="InterPro" id="IPR003453">
    <property type="entry name" value="ABC_MlaE_roteobac"/>
</dbReference>
<sequence>MNFKQLHKYFFSAYKLSINKLINFKTLSIDYSVIIENMLIVGSGSLTVSLITAFFVSIVFTLQVAKEFIYFNTLSLIGKVLTIAFVRELSPVLTSVIVIGRVGSSFTAELATMKVTDQIDALYLLKADPFTYLITPRIIACILMLPILNFLSFATSVVSSAFICFTIYAIDPLFFLYSSFSSLSCMDIVKSLVKAILFGFVISVVSCYWGLAAKGGAKGVGEFTTKSVVSCLLAIFVFDFILSYFMFDKLDSLLKV</sequence>
<evidence type="ECO:0000256" key="7">
    <source>
        <dbReference type="RuleBase" id="RU362044"/>
    </source>
</evidence>
<name>A0A4D6WQW6_9FLOR</name>
<comment type="similarity">
    <text evidence="2 7">Belongs to the MlaE permease family.</text>
</comment>
<feature type="transmembrane region" description="Helical" evidence="7">
    <location>
        <begin position="192"/>
        <end position="211"/>
    </location>
</feature>
<dbReference type="Pfam" id="PF02405">
    <property type="entry name" value="MlaE"/>
    <property type="match status" value="1"/>
</dbReference>
<feature type="transmembrane region" description="Helical" evidence="7">
    <location>
        <begin position="69"/>
        <end position="86"/>
    </location>
</feature>
<evidence type="ECO:0000256" key="1">
    <source>
        <dbReference type="ARBA" id="ARBA00004141"/>
    </source>
</evidence>
<keyword evidence="4 7" id="KW-0812">Transmembrane</keyword>
<evidence type="ECO:0000256" key="3">
    <source>
        <dbReference type="ARBA" id="ARBA00022448"/>
    </source>
</evidence>
<dbReference type="PANTHER" id="PTHR30188:SF4">
    <property type="entry name" value="PROTEIN TRIGALACTOSYLDIACYLGLYCEROL 1, CHLOROPLASTIC"/>
    <property type="match status" value="1"/>
</dbReference>
<dbReference type="EMBL" id="MK814651">
    <property type="protein sequence ID" value="QCI06154.1"/>
    <property type="molecule type" value="Genomic_DNA"/>
</dbReference>
<keyword evidence="8" id="KW-0934">Plastid</keyword>
<dbReference type="GO" id="GO:0005548">
    <property type="term" value="F:phospholipid transporter activity"/>
    <property type="evidence" value="ECO:0007669"/>
    <property type="project" value="TreeGrafter"/>
</dbReference>
<evidence type="ECO:0000256" key="5">
    <source>
        <dbReference type="ARBA" id="ARBA00022989"/>
    </source>
</evidence>
<keyword evidence="6 7" id="KW-0472">Membrane</keyword>
<proteinExistence type="inferred from homology"/>
<comment type="subcellular location">
    <subcellularLocation>
        <location evidence="1">Membrane</location>
        <topology evidence="1">Multi-pass membrane protein</topology>
    </subcellularLocation>
</comment>
<dbReference type="InterPro" id="IPR030802">
    <property type="entry name" value="Permease_MalE"/>
</dbReference>
<feature type="transmembrane region" description="Helical" evidence="7">
    <location>
        <begin position="38"/>
        <end position="62"/>
    </location>
</feature>
<feature type="transmembrane region" description="Helical" evidence="7">
    <location>
        <begin position="157"/>
        <end position="180"/>
    </location>
</feature>
<keyword evidence="3" id="KW-0813">Transport</keyword>
<dbReference type="NCBIfam" id="TIGR00056">
    <property type="entry name" value="MlaE family lipid ABC transporter permease subunit"/>
    <property type="match status" value="1"/>
</dbReference>
<accession>A0A4D6WQW6</accession>
<dbReference type="AlphaFoldDB" id="A0A4D6WQW6"/>
<geneLocation type="plastid" evidence="8"/>
<organism evidence="8">
    <name type="scientific">Dicranema revolutum</name>
    <dbReference type="NCBI Taxonomy" id="239144"/>
    <lineage>
        <taxon>Eukaryota</taxon>
        <taxon>Rhodophyta</taxon>
        <taxon>Florideophyceae</taxon>
        <taxon>Rhodymeniophycidae</taxon>
        <taxon>Gigartinales</taxon>
        <taxon>Dicranemataceae</taxon>
        <taxon>Dicranema</taxon>
    </lineage>
</organism>
<evidence type="ECO:0000256" key="2">
    <source>
        <dbReference type="ARBA" id="ARBA00007556"/>
    </source>
</evidence>
<evidence type="ECO:0008006" key="9">
    <source>
        <dbReference type="Google" id="ProtNLM"/>
    </source>
</evidence>
<gene>
    <name evidence="8" type="primary">ycf63</name>
</gene>
<protein>
    <recommendedName>
        <fullName evidence="9">ABC transporter permease</fullName>
    </recommendedName>
</protein>
<dbReference type="PANTHER" id="PTHR30188">
    <property type="entry name" value="ABC TRANSPORTER PERMEASE PROTEIN-RELATED"/>
    <property type="match status" value="1"/>
</dbReference>
<evidence type="ECO:0000256" key="4">
    <source>
        <dbReference type="ARBA" id="ARBA00022692"/>
    </source>
</evidence>
<evidence type="ECO:0000256" key="6">
    <source>
        <dbReference type="ARBA" id="ARBA00023136"/>
    </source>
</evidence>
<dbReference type="GO" id="GO:0043190">
    <property type="term" value="C:ATP-binding cassette (ABC) transporter complex"/>
    <property type="evidence" value="ECO:0007669"/>
    <property type="project" value="InterPro"/>
</dbReference>
<reference evidence="8" key="2">
    <citation type="submission" date="2019-04" db="EMBL/GenBank/DDBJ databases">
        <authorList>
            <person name="Pasella M."/>
        </authorList>
    </citation>
    <scope>NUCLEOTIDE SEQUENCE</scope>
    <source>
        <strain evidence="8">VRM320</strain>
    </source>
</reference>
<reference evidence="8" key="1">
    <citation type="journal article" date="2019" name="Mol. Phylogenet. Evol.">
        <title>Morphological evolution and classification of the red algal order Ceramiales inferred using plastid phylogenomics.</title>
        <authorList>
            <person name="Diaz-Tapia P."/>
            <person name="Pasella M.M."/>
            <person name="Verbruggen H."/>
            <person name="Maggs C.A."/>
        </authorList>
    </citation>
    <scope>NUCLEOTIDE SEQUENCE</scope>
    <source>
        <strain evidence="8">VRM320</strain>
    </source>
</reference>
<keyword evidence="5 7" id="KW-1133">Transmembrane helix</keyword>
<feature type="transmembrane region" description="Helical" evidence="7">
    <location>
        <begin position="132"/>
        <end position="151"/>
    </location>
</feature>
<feature type="transmembrane region" description="Helical" evidence="7">
    <location>
        <begin position="223"/>
        <end position="247"/>
    </location>
</feature>
<evidence type="ECO:0000313" key="8">
    <source>
        <dbReference type="EMBL" id="QCI06154.1"/>
    </source>
</evidence>